<keyword evidence="4" id="KW-1185">Reference proteome</keyword>
<dbReference type="InterPro" id="IPR025659">
    <property type="entry name" value="Tubby-like_C"/>
</dbReference>
<evidence type="ECO:0000256" key="2">
    <source>
        <dbReference type="SAM" id="MobiDB-lite"/>
    </source>
</evidence>
<sequence>MSKIFPQLQNILSPSPSPSPSSSCCSSKIEVFTIWMKSLVMNGNGCTVFDSIGQVAYRIDNYGHKNNSEVHLMDVNGKVLSTILRKKLRLFGRWEGSKSGNAFNGKPWFQVRKFLNHGLGMNVTLRSELEQTDLDSYRMERLEGCSKLSCKIVDVQTGKIVAELKQKQSSGGVVLGDDVMGLVVEPNVDHSFIMGLIVVHGLVNGQM</sequence>
<evidence type="ECO:0000256" key="1">
    <source>
        <dbReference type="ARBA" id="ARBA00005437"/>
    </source>
</evidence>
<dbReference type="EMBL" id="JAJJMB010013076">
    <property type="protein sequence ID" value="KAI3871175.1"/>
    <property type="molecule type" value="Genomic_DNA"/>
</dbReference>
<gene>
    <name evidence="3" type="ORF">MKW98_015075</name>
</gene>
<reference evidence="3" key="1">
    <citation type="submission" date="2022-04" db="EMBL/GenBank/DDBJ databases">
        <title>A functionally conserved STORR gene fusion in Papaver species that diverged 16.8 million years ago.</title>
        <authorList>
            <person name="Catania T."/>
        </authorList>
    </citation>
    <scope>NUCLEOTIDE SEQUENCE</scope>
    <source>
        <strain evidence="3">S-188037</strain>
    </source>
</reference>
<organism evidence="3 4">
    <name type="scientific">Papaver atlanticum</name>
    <dbReference type="NCBI Taxonomy" id="357466"/>
    <lineage>
        <taxon>Eukaryota</taxon>
        <taxon>Viridiplantae</taxon>
        <taxon>Streptophyta</taxon>
        <taxon>Embryophyta</taxon>
        <taxon>Tracheophyta</taxon>
        <taxon>Spermatophyta</taxon>
        <taxon>Magnoliopsida</taxon>
        <taxon>Ranunculales</taxon>
        <taxon>Papaveraceae</taxon>
        <taxon>Papaveroideae</taxon>
        <taxon>Papaver</taxon>
    </lineage>
</organism>
<dbReference type="Gene3D" id="2.40.160.200">
    <property type="entry name" value="LURP1-related"/>
    <property type="match status" value="1"/>
</dbReference>
<dbReference type="InterPro" id="IPR038595">
    <property type="entry name" value="LOR_sf"/>
</dbReference>
<dbReference type="InterPro" id="IPR007612">
    <property type="entry name" value="LOR"/>
</dbReference>
<evidence type="ECO:0000313" key="3">
    <source>
        <dbReference type="EMBL" id="KAI3871175.1"/>
    </source>
</evidence>
<dbReference type="Pfam" id="PF04525">
    <property type="entry name" value="LOR"/>
    <property type="match status" value="1"/>
</dbReference>
<dbReference type="PANTHER" id="PTHR31087">
    <property type="match status" value="1"/>
</dbReference>
<dbReference type="AlphaFoldDB" id="A0AAD4X8X2"/>
<comment type="similarity">
    <text evidence="1">Belongs to the LOR family.</text>
</comment>
<dbReference type="SUPFAM" id="SSF54518">
    <property type="entry name" value="Tubby C-terminal domain-like"/>
    <property type="match status" value="1"/>
</dbReference>
<name>A0AAD4X8X2_9MAGN</name>
<evidence type="ECO:0000313" key="4">
    <source>
        <dbReference type="Proteomes" id="UP001202328"/>
    </source>
</evidence>
<proteinExistence type="inferred from homology"/>
<dbReference type="PANTHER" id="PTHR31087:SF25">
    <property type="entry name" value="TRANSLATION INITIATION FACTOR 2B FAMILY PROTEIN, PUTATIVE, EXPRESSED-RELATED"/>
    <property type="match status" value="1"/>
</dbReference>
<dbReference type="Proteomes" id="UP001202328">
    <property type="component" value="Unassembled WGS sequence"/>
</dbReference>
<comment type="caution">
    <text evidence="3">The sequence shown here is derived from an EMBL/GenBank/DDBJ whole genome shotgun (WGS) entry which is preliminary data.</text>
</comment>
<accession>A0AAD4X8X2</accession>
<protein>
    <submittedName>
        <fullName evidence="3">Uncharacterized protein</fullName>
    </submittedName>
</protein>
<feature type="region of interest" description="Disordered" evidence="2">
    <location>
        <begin position="1"/>
        <end position="22"/>
    </location>
</feature>